<dbReference type="Proteomes" id="UP000295260">
    <property type="component" value="Unassembled WGS sequence"/>
</dbReference>
<evidence type="ECO:0000256" key="4">
    <source>
        <dbReference type="ARBA" id="ARBA00022801"/>
    </source>
</evidence>
<dbReference type="PRINTS" id="PR00723">
    <property type="entry name" value="SUBTILISIN"/>
</dbReference>
<keyword evidence="4" id="KW-0378">Hydrolase</keyword>
<dbReference type="GO" id="GO:0006508">
    <property type="term" value="P:proteolysis"/>
    <property type="evidence" value="ECO:0007669"/>
    <property type="project" value="UniProtKB-KW"/>
</dbReference>
<dbReference type="RefSeq" id="WP_133533691.1">
    <property type="nucleotide sequence ID" value="NZ_SNXR01000016.1"/>
</dbReference>
<accession>A0A4R6Q692</accession>
<gene>
    <name evidence="9" type="ORF">BC748_2470</name>
</gene>
<comment type="caution">
    <text evidence="9">The sequence shown here is derived from an EMBL/GenBank/DDBJ whole genome shotgun (WGS) entry which is preliminary data.</text>
</comment>
<dbReference type="InterPro" id="IPR015500">
    <property type="entry name" value="Peptidase_S8_subtilisin-rel"/>
</dbReference>
<comment type="similarity">
    <text evidence="1 6">Belongs to the peptidase S8 family.</text>
</comment>
<evidence type="ECO:0000256" key="6">
    <source>
        <dbReference type="PROSITE-ProRule" id="PRU01240"/>
    </source>
</evidence>
<evidence type="ECO:0000259" key="8">
    <source>
        <dbReference type="Pfam" id="PF18962"/>
    </source>
</evidence>
<dbReference type="SUPFAM" id="SSF52743">
    <property type="entry name" value="Subtilisin-like"/>
    <property type="match status" value="1"/>
</dbReference>
<dbReference type="EMBL" id="SNXR01000016">
    <property type="protein sequence ID" value="TDP57958.1"/>
    <property type="molecule type" value="Genomic_DNA"/>
</dbReference>
<dbReference type="NCBIfam" id="TIGR04183">
    <property type="entry name" value="Por_Secre_tail"/>
    <property type="match status" value="1"/>
</dbReference>
<dbReference type="PANTHER" id="PTHR43806">
    <property type="entry name" value="PEPTIDASE S8"/>
    <property type="match status" value="1"/>
</dbReference>
<evidence type="ECO:0000256" key="1">
    <source>
        <dbReference type="ARBA" id="ARBA00011073"/>
    </source>
</evidence>
<keyword evidence="2" id="KW-0645">Protease</keyword>
<dbReference type="Pfam" id="PF18962">
    <property type="entry name" value="Por_Secre_tail"/>
    <property type="match status" value="1"/>
</dbReference>
<name>A0A4R6Q692_9FLAO</name>
<evidence type="ECO:0000313" key="9">
    <source>
        <dbReference type="EMBL" id="TDP57958.1"/>
    </source>
</evidence>
<dbReference type="InterPro" id="IPR050131">
    <property type="entry name" value="Peptidase_S8_subtilisin-like"/>
</dbReference>
<dbReference type="InterPro" id="IPR036852">
    <property type="entry name" value="Peptidase_S8/S53_dom_sf"/>
</dbReference>
<evidence type="ECO:0000259" key="7">
    <source>
        <dbReference type="Pfam" id="PF00082"/>
    </source>
</evidence>
<dbReference type="OrthoDB" id="9798386at2"/>
<organism evidence="9 10">
    <name type="scientific">Flavobacterium dankookense</name>
    <dbReference type="NCBI Taxonomy" id="706186"/>
    <lineage>
        <taxon>Bacteria</taxon>
        <taxon>Pseudomonadati</taxon>
        <taxon>Bacteroidota</taxon>
        <taxon>Flavobacteriia</taxon>
        <taxon>Flavobacteriales</taxon>
        <taxon>Flavobacteriaceae</taxon>
        <taxon>Flavobacterium</taxon>
    </lineage>
</organism>
<keyword evidence="5" id="KW-0720">Serine protease</keyword>
<feature type="domain" description="Peptidase S8/S53" evidence="7">
    <location>
        <begin position="192"/>
        <end position="455"/>
    </location>
</feature>
<proteinExistence type="inferred from homology"/>
<protein>
    <submittedName>
        <fullName evidence="9">Putative secreted protein (Por secretion system target)</fullName>
    </submittedName>
</protein>
<dbReference type="PANTHER" id="PTHR43806:SF11">
    <property type="entry name" value="CEREVISIN-RELATED"/>
    <property type="match status" value="1"/>
</dbReference>
<dbReference type="PROSITE" id="PS51892">
    <property type="entry name" value="SUBTILASE"/>
    <property type="match status" value="1"/>
</dbReference>
<evidence type="ECO:0000313" key="10">
    <source>
        <dbReference type="Proteomes" id="UP000295260"/>
    </source>
</evidence>
<keyword evidence="10" id="KW-1185">Reference proteome</keyword>
<evidence type="ECO:0000256" key="2">
    <source>
        <dbReference type="ARBA" id="ARBA00022670"/>
    </source>
</evidence>
<sequence>MKKNLLYLFIISFSISFAQQRKGQLYLTSASKHDLHVSFGLDVTLNPTTFFEDLKEDNSIFKLLVDQYGFKLEKDILISEEKLLSMEESAMKIKGNADAIKKLRNIFKVRIDNPTNERLFEVGQALEQLKIVEYCNLTSLEPTKPPVDIPPTTPNFEPNQGYIQSNPGVNMQYAWDLGFTGQGIKMRDVEYGFNKNHEELNVINTSIATGMNISTTLSEQAYAGFTEHGTAVFGILFAHKGTYGISGMAYGADELVLFPEWQQSGYNRINAITQSIANSTTGDVIVYEMQSNGPAVEVNQNDPIDYVMAEYNQVVWDLTKAATDAGITIVAAAGNGGANLDTAAYASYNARGDSGAIIVGAGTDNISHNRLNFSTFGTRVNLQAWGQNVRSIGFITGISSLVGNDFNQSYSTFSGTSSATPIVASCATVLQSYYFSLTGNYLTSQQLRTIMQQTGIAQGTAVAGNIGPIPNMVAAMEEVYNQSLGLNEDTKFQFQVYPNPVSNQFTILSGELISKEAKVEIYTSLGQVVLTTNLPNDKVVDVSQLSNGFYFVKISENNRSFIQKIIKK</sequence>
<evidence type="ECO:0000256" key="3">
    <source>
        <dbReference type="ARBA" id="ARBA00022729"/>
    </source>
</evidence>
<dbReference type="GO" id="GO:0004252">
    <property type="term" value="F:serine-type endopeptidase activity"/>
    <property type="evidence" value="ECO:0007669"/>
    <property type="project" value="InterPro"/>
</dbReference>
<dbReference type="AlphaFoldDB" id="A0A4R6Q692"/>
<feature type="domain" description="Secretion system C-terminal sorting" evidence="8">
    <location>
        <begin position="496"/>
        <end position="566"/>
    </location>
</feature>
<comment type="caution">
    <text evidence="6">Lacks conserved residue(s) required for the propagation of feature annotation.</text>
</comment>
<evidence type="ECO:0000256" key="5">
    <source>
        <dbReference type="ARBA" id="ARBA00022825"/>
    </source>
</evidence>
<keyword evidence="3" id="KW-0732">Signal</keyword>
<dbReference type="Gene3D" id="3.40.50.200">
    <property type="entry name" value="Peptidase S8/S53 domain"/>
    <property type="match status" value="1"/>
</dbReference>
<dbReference type="InterPro" id="IPR026444">
    <property type="entry name" value="Secre_tail"/>
</dbReference>
<dbReference type="InterPro" id="IPR000209">
    <property type="entry name" value="Peptidase_S8/S53_dom"/>
</dbReference>
<reference evidence="9 10" key="1">
    <citation type="submission" date="2019-03" db="EMBL/GenBank/DDBJ databases">
        <title>Genomic Encyclopedia of Archaeal and Bacterial Type Strains, Phase II (KMG-II): from individual species to whole genera.</title>
        <authorList>
            <person name="Goeker M."/>
        </authorList>
    </citation>
    <scope>NUCLEOTIDE SEQUENCE [LARGE SCALE GENOMIC DNA]</scope>
    <source>
        <strain evidence="9 10">DSM 25687</strain>
    </source>
</reference>
<dbReference type="Pfam" id="PF00082">
    <property type="entry name" value="Peptidase_S8"/>
    <property type="match status" value="1"/>
</dbReference>